<gene>
    <name evidence="1" type="ORF">SAMN04488063_0102</name>
</gene>
<proteinExistence type="predicted"/>
<name>A0A1I2X239_9EURY</name>
<sequence length="85" mass="9654">MVAVSDYESPRRLRIERDPDRARLEANEETVTAVGVQMPSGVIYIEWRREAFEPGDRSEGLVHSRYENVEDAVQATAGNVVFEDD</sequence>
<protein>
    <submittedName>
        <fullName evidence="1">Uncharacterized protein</fullName>
    </submittedName>
</protein>
<dbReference type="AlphaFoldDB" id="A0A1I2X239"/>
<dbReference type="STRING" id="553467.SAMN04488063_0102"/>
<organism evidence="1 2">
    <name type="scientific">Halopelagius inordinatus</name>
    <dbReference type="NCBI Taxonomy" id="553467"/>
    <lineage>
        <taxon>Archaea</taxon>
        <taxon>Methanobacteriati</taxon>
        <taxon>Methanobacteriota</taxon>
        <taxon>Stenosarchaea group</taxon>
        <taxon>Halobacteria</taxon>
        <taxon>Halobacteriales</taxon>
        <taxon>Haloferacaceae</taxon>
    </lineage>
</organism>
<evidence type="ECO:0000313" key="2">
    <source>
        <dbReference type="Proteomes" id="UP000198876"/>
    </source>
</evidence>
<dbReference type="Proteomes" id="UP000198876">
    <property type="component" value="Unassembled WGS sequence"/>
</dbReference>
<keyword evidence="2" id="KW-1185">Reference proteome</keyword>
<dbReference type="EMBL" id="FOOQ01000013">
    <property type="protein sequence ID" value="SFH07585.1"/>
    <property type="molecule type" value="Genomic_DNA"/>
</dbReference>
<accession>A0A1I2X239</accession>
<reference evidence="2" key="1">
    <citation type="submission" date="2016-10" db="EMBL/GenBank/DDBJ databases">
        <authorList>
            <person name="Varghese N."/>
            <person name="Submissions S."/>
        </authorList>
    </citation>
    <scope>NUCLEOTIDE SEQUENCE [LARGE SCALE GENOMIC DNA]</scope>
    <source>
        <strain evidence="2">CGMCC 1.7739</strain>
    </source>
</reference>
<evidence type="ECO:0000313" key="1">
    <source>
        <dbReference type="EMBL" id="SFH07585.1"/>
    </source>
</evidence>